<dbReference type="OrthoDB" id="5876505at2759"/>
<dbReference type="STRING" id="135651.G0NQ76"/>
<reference evidence="3" key="1">
    <citation type="submission" date="2011-07" db="EMBL/GenBank/DDBJ databases">
        <authorList>
            <consortium name="Caenorhabditis brenneri Sequencing and Analysis Consortium"/>
            <person name="Wilson R.K."/>
        </authorList>
    </citation>
    <scope>NUCLEOTIDE SEQUENCE [LARGE SCALE GENOMIC DNA]</scope>
    <source>
        <strain evidence="3">PB2801</strain>
    </source>
</reference>
<dbReference type="eggNOG" id="ENOG502THKU">
    <property type="taxonomic scope" value="Eukaryota"/>
</dbReference>
<dbReference type="AlphaFoldDB" id="G0NQ76"/>
<gene>
    <name evidence="2" type="ORF">CAEBREN_11174</name>
</gene>
<dbReference type="Pfam" id="PF10325">
    <property type="entry name" value="7TM_GPCR_Srz"/>
    <property type="match status" value="1"/>
</dbReference>
<evidence type="ECO:0000313" key="3">
    <source>
        <dbReference type="Proteomes" id="UP000008068"/>
    </source>
</evidence>
<dbReference type="EMBL" id="GL379923">
    <property type="protein sequence ID" value="EGT35530.1"/>
    <property type="molecule type" value="Genomic_DNA"/>
</dbReference>
<keyword evidence="1" id="KW-1133">Transmembrane helix</keyword>
<feature type="transmembrane region" description="Helical" evidence="1">
    <location>
        <begin position="232"/>
        <end position="257"/>
    </location>
</feature>
<feature type="transmembrane region" description="Helical" evidence="1">
    <location>
        <begin position="21"/>
        <end position="45"/>
    </location>
</feature>
<feature type="transmembrane region" description="Helical" evidence="1">
    <location>
        <begin position="120"/>
        <end position="139"/>
    </location>
</feature>
<feature type="transmembrane region" description="Helical" evidence="1">
    <location>
        <begin position="72"/>
        <end position="89"/>
    </location>
</feature>
<keyword evidence="1" id="KW-0812">Transmembrane</keyword>
<proteinExistence type="predicted"/>
<dbReference type="InterPro" id="IPR018817">
    <property type="entry name" value="7TM_GPCR_serpentine_rcpt_Srz"/>
</dbReference>
<evidence type="ECO:0008006" key="4">
    <source>
        <dbReference type="Google" id="ProtNLM"/>
    </source>
</evidence>
<dbReference type="OMA" id="CIQTECE"/>
<feature type="transmembrane region" description="Helical" evidence="1">
    <location>
        <begin position="94"/>
        <end position="114"/>
    </location>
</feature>
<dbReference type="InParanoid" id="G0NQ76"/>
<name>G0NQ76_CAEBE</name>
<organism evidence="3">
    <name type="scientific">Caenorhabditis brenneri</name>
    <name type="common">Nematode worm</name>
    <dbReference type="NCBI Taxonomy" id="135651"/>
    <lineage>
        <taxon>Eukaryota</taxon>
        <taxon>Metazoa</taxon>
        <taxon>Ecdysozoa</taxon>
        <taxon>Nematoda</taxon>
        <taxon>Chromadorea</taxon>
        <taxon>Rhabditida</taxon>
        <taxon>Rhabditina</taxon>
        <taxon>Rhabditomorpha</taxon>
        <taxon>Rhabditoidea</taxon>
        <taxon>Rhabditidae</taxon>
        <taxon>Peloderinae</taxon>
        <taxon>Caenorhabditis</taxon>
    </lineage>
</organism>
<keyword evidence="3" id="KW-1185">Reference proteome</keyword>
<accession>G0NQ76</accession>
<sequence length="334" mass="39381">MNVTRLFDREEFKDLVTHKSMLVYLIIFFILTIFFLILLPFYVYVNKVNKTRDESTLIFPITNHFFEMVKKVYFLFLYLIISIISARALHNNQYVVVIALLLIFLLVLALYIIIQVFYFLLAFLAIQRLLIYFLPSFENQIAKILKTIHKYIWCIYVTFAVKEVVGLFCYVYCIQTECEPEKTLMFDLFYISTFFFLNVLFILSAFFYIPITWSVSKLSNLTISNQNKPQRYIFFQMIVILIFKFLSIPAMLLMFYFGCPFSYVILFVAISDVIIVPLIIQVSYLGCNKRNIDILFRNFSLIKFFKVLLDISQESAVQPQLSLTNVSKYSAPAS</sequence>
<protein>
    <recommendedName>
        <fullName evidence="4">Serpentine Receptor, class Z</fullName>
    </recommendedName>
</protein>
<feature type="transmembrane region" description="Helical" evidence="1">
    <location>
        <begin position="188"/>
        <end position="211"/>
    </location>
</feature>
<feature type="transmembrane region" description="Helical" evidence="1">
    <location>
        <begin position="151"/>
        <end position="173"/>
    </location>
</feature>
<dbReference type="HOGENOM" id="CLU_056063_2_1_1"/>
<dbReference type="PANTHER" id="PTHR31720">
    <property type="entry name" value="SERPENTINE RECEPTOR, CLASS Z-RELATED"/>
    <property type="match status" value="1"/>
</dbReference>
<evidence type="ECO:0000313" key="2">
    <source>
        <dbReference type="EMBL" id="EGT35530.1"/>
    </source>
</evidence>
<evidence type="ECO:0000256" key="1">
    <source>
        <dbReference type="SAM" id="Phobius"/>
    </source>
</evidence>
<keyword evidence="1" id="KW-0472">Membrane</keyword>
<dbReference type="Proteomes" id="UP000008068">
    <property type="component" value="Unassembled WGS sequence"/>
</dbReference>
<feature type="transmembrane region" description="Helical" evidence="1">
    <location>
        <begin position="263"/>
        <end position="287"/>
    </location>
</feature>